<accession>A0ACB8RE85</accession>
<evidence type="ECO:0000313" key="1">
    <source>
        <dbReference type="EMBL" id="KAI0041991.1"/>
    </source>
</evidence>
<reference evidence="1" key="1">
    <citation type="submission" date="2021-02" db="EMBL/GenBank/DDBJ databases">
        <authorList>
            <consortium name="DOE Joint Genome Institute"/>
            <person name="Ahrendt S."/>
            <person name="Looney B.P."/>
            <person name="Miyauchi S."/>
            <person name="Morin E."/>
            <person name="Drula E."/>
            <person name="Courty P.E."/>
            <person name="Chicoki N."/>
            <person name="Fauchery L."/>
            <person name="Kohler A."/>
            <person name="Kuo A."/>
            <person name="Labutti K."/>
            <person name="Pangilinan J."/>
            <person name="Lipzen A."/>
            <person name="Riley R."/>
            <person name="Andreopoulos W."/>
            <person name="He G."/>
            <person name="Johnson J."/>
            <person name="Barry K.W."/>
            <person name="Grigoriev I.V."/>
            <person name="Nagy L."/>
            <person name="Hibbett D."/>
            <person name="Henrissat B."/>
            <person name="Matheny P.B."/>
            <person name="Labbe J."/>
            <person name="Martin F."/>
        </authorList>
    </citation>
    <scope>NUCLEOTIDE SEQUENCE</scope>
    <source>
        <strain evidence="1">FP105234-sp</strain>
    </source>
</reference>
<dbReference type="EMBL" id="MU276090">
    <property type="protein sequence ID" value="KAI0041991.1"/>
    <property type="molecule type" value="Genomic_DNA"/>
</dbReference>
<dbReference type="Proteomes" id="UP000814033">
    <property type="component" value="Unassembled WGS sequence"/>
</dbReference>
<organism evidence="1 2">
    <name type="scientific">Auriscalpium vulgare</name>
    <dbReference type="NCBI Taxonomy" id="40419"/>
    <lineage>
        <taxon>Eukaryota</taxon>
        <taxon>Fungi</taxon>
        <taxon>Dikarya</taxon>
        <taxon>Basidiomycota</taxon>
        <taxon>Agaricomycotina</taxon>
        <taxon>Agaricomycetes</taxon>
        <taxon>Russulales</taxon>
        <taxon>Auriscalpiaceae</taxon>
        <taxon>Auriscalpium</taxon>
    </lineage>
</organism>
<sequence>MTTVREFKLKAGSDKFTPKDLVELARPGAGVANAAGDLVLVSVSKYSFEDKKNQKSIVLAALESSVEPLTIPLAKGGEAFWLDDKTVGHVSADEGGKTSSLYAISVKFSTEGLTPEPPVHLGSFPTSSPTNFRYSAAAGVLVFSDYVYPDGDLTNVRKNDEEWENRGHNALVYDETYERHWDTWGGPKKPSLFTAKLFQDGSKKWQFSGQFVNVLNGTGHHAPVEPFGGTDDFDISGTHIVYTTKDPILPEAWHTKQDVFIVDFTASKGPRELTSGKQGATHGPVFNAQGDKVAWLELDEDGYEADRAKVVIYDLVKDVRYTLTQPWDRSPDSVAFSTDSAFLYLTAGDHARNKVFVLPLPDTPEQSTTHPALPPYYTTPRELTRSGAATGLQTLPNGRLIFSRSSLQGPNDVFILRGLHELEAELAKSQNLDAWKGGAEQVTNFTETALKGKSLSSPEDFYFEGAEGKTVHGYVIKPAGWKEGQKKKYPPLLFIHGGPQGVWDDRWSTRWNPNIFSQQGYFLIAINPTGSTTFGQEFTDAIAKDWGGKPFVDLQKGWKYALNKYPEIDADRAVAAGASWGGYAINWIQGHPEFGFNFKALVCHDGVFDATYNGFSTDELFFFNHEWGGRPWDPEAKEILRKFNPTNYVDKWSVPQLVIHGSKDYRLPETDGIGAFHALKQQGVPSRLVIFPEENHWVLNHGNSLKWHYEVFRWFDLFVGKEEKEDASTEVVQLDD</sequence>
<proteinExistence type="predicted"/>
<keyword evidence="2" id="KW-1185">Reference proteome</keyword>
<evidence type="ECO:0000313" key="2">
    <source>
        <dbReference type="Proteomes" id="UP000814033"/>
    </source>
</evidence>
<protein>
    <submittedName>
        <fullName evidence="1">Alpha/beta-hydrolase</fullName>
    </submittedName>
</protein>
<gene>
    <name evidence="1" type="ORF">FA95DRAFT_1610570</name>
</gene>
<name>A0ACB8RE85_9AGAM</name>
<comment type="caution">
    <text evidence="1">The sequence shown here is derived from an EMBL/GenBank/DDBJ whole genome shotgun (WGS) entry which is preliminary data.</text>
</comment>
<reference evidence="1" key="2">
    <citation type="journal article" date="2022" name="New Phytol.">
        <title>Evolutionary transition to the ectomycorrhizal habit in the genomes of a hyperdiverse lineage of mushroom-forming fungi.</title>
        <authorList>
            <person name="Looney B."/>
            <person name="Miyauchi S."/>
            <person name="Morin E."/>
            <person name="Drula E."/>
            <person name="Courty P.E."/>
            <person name="Kohler A."/>
            <person name="Kuo A."/>
            <person name="LaButti K."/>
            <person name="Pangilinan J."/>
            <person name="Lipzen A."/>
            <person name="Riley R."/>
            <person name="Andreopoulos W."/>
            <person name="He G."/>
            <person name="Johnson J."/>
            <person name="Nolan M."/>
            <person name="Tritt A."/>
            <person name="Barry K.W."/>
            <person name="Grigoriev I.V."/>
            <person name="Nagy L.G."/>
            <person name="Hibbett D."/>
            <person name="Henrissat B."/>
            <person name="Matheny P.B."/>
            <person name="Labbe J."/>
            <person name="Martin F.M."/>
        </authorList>
    </citation>
    <scope>NUCLEOTIDE SEQUENCE</scope>
    <source>
        <strain evidence="1">FP105234-sp</strain>
    </source>
</reference>